<accession>D6GVB1</accession>
<feature type="transmembrane region" description="Helical" evidence="3">
    <location>
        <begin position="12"/>
        <end position="36"/>
    </location>
</feature>
<gene>
    <name evidence="5" type="ORF">BJBARM5_0423</name>
</gene>
<reference evidence="5 6" key="1">
    <citation type="journal article" date="2010" name="Proc. Natl. Acad. Sci. U.S.A.">
        <title>Enigmatic, ultrasmall, uncultivated Archaea.</title>
        <authorList>
            <person name="Baker B.J."/>
            <person name="Comolli L.R."/>
            <person name="Dick G.J."/>
            <person name="Hauser L.J."/>
            <person name="Hyatt D."/>
            <person name="Dill B.D."/>
            <person name="Land M.L."/>
            <person name="Verberkmoes N.C."/>
            <person name="Hettich R.L."/>
            <person name="Banfield J.F."/>
        </authorList>
    </citation>
    <scope>NUCLEOTIDE SEQUENCE [LARGE SCALE GENOMIC DNA]</scope>
</reference>
<dbReference type="InterPro" id="IPR006558">
    <property type="entry name" value="LamG-like"/>
</dbReference>
<dbReference type="InterPro" id="IPR013320">
    <property type="entry name" value="ConA-like_dom_sf"/>
</dbReference>
<evidence type="ECO:0000313" key="5">
    <source>
        <dbReference type="EMBL" id="EFD92832.1"/>
    </source>
</evidence>
<evidence type="ECO:0000259" key="4">
    <source>
        <dbReference type="SMART" id="SM00560"/>
    </source>
</evidence>
<name>D6GVB1_PARA5</name>
<dbReference type="SUPFAM" id="SSF49899">
    <property type="entry name" value="Concanavalin A-like lectins/glucanases"/>
    <property type="match status" value="1"/>
</dbReference>
<dbReference type="Proteomes" id="UP000009376">
    <property type="component" value="Unassembled WGS sequence"/>
</dbReference>
<proteinExistence type="predicted"/>
<protein>
    <submittedName>
        <fullName evidence="5">LamG domain protein jellyroll fold domain protein</fullName>
    </submittedName>
</protein>
<keyword evidence="1" id="KW-0732">Signal</keyword>
<dbReference type="Gene3D" id="2.60.120.200">
    <property type="match status" value="1"/>
</dbReference>
<evidence type="ECO:0000256" key="3">
    <source>
        <dbReference type="SAM" id="Phobius"/>
    </source>
</evidence>
<dbReference type="AlphaFoldDB" id="D6GVB1"/>
<keyword evidence="2" id="KW-1015">Disulfide bond</keyword>
<keyword evidence="3" id="KW-0472">Membrane</keyword>
<evidence type="ECO:0000256" key="2">
    <source>
        <dbReference type="ARBA" id="ARBA00023157"/>
    </source>
</evidence>
<feature type="domain" description="LamG-like jellyroll fold" evidence="4">
    <location>
        <begin position="192"/>
        <end position="335"/>
    </location>
</feature>
<dbReference type="EMBL" id="GG745552">
    <property type="protein sequence ID" value="EFD92832.1"/>
    <property type="molecule type" value="Genomic_DNA"/>
</dbReference>
<evidence type="ECO:0000256" key="1">
    <source>
        <dbReference type="ARBA" id="ARBA00022729"/>
    </source>
</evidence>
<organism evidence="5 6">
    <name type="scientific">Candidatus Parvarchaeum acidophilus ARMAN-5</name>
    <dbReference type="NCBI Taxonomy" id="662762"/>
    <lineage>
        <taxon>Archaea</taxon>
        <taxon>Candidatus Parvarchaeota</taxon>
        <taxon>Candidatus Parvarchaeum</taxon>
    </lineage>
</organism>
<dbReference type="Pfam" id="PF13385">
    <property type="entry name" value="Laminin_G_3"/>
    <property type="match status" value="1"/>
</dbReference>
<keyword evidence="3" id="KW-0812">Transmembrane</keyword>
<evidence type="ECO:0000313" key="6">
    <source>
        <dbReference type="Proteomes" id="UP000009376"/>
    </source>
</evidence>
<keyword evidence="3" id="KW-1133">Transmembrane helix</keyword>
<sequence>MSRNRAQSALEYMMTYGWAILIIVIVAVILYSMGIFNPSSSVTATSSGFSPFTPSSAICTAGPGGYTEISFVVGGLPNGASSVTIDKLYLTSPSGFSSSSSKQSTYISPTTVTPGQTFNVVIAGENCSSSGISFSSAASLQYSYSTPAGNVNANATGTIAGKSSSKSNVNEVAYFNNGGLLVLNSKTNTWTEGYTFSAWVDYTDTGSQCGYIIGMANATSVPRFGLVMQCSNTAEPYAETINSSGYGMNTAGDLASALSYNKWYFLVGVYNPLKQNISLYINGVLVASGVDTESPASITPIGNAYRFGMYVNANTPSITGEFSDLQAYNTALTASQIQALYNEGMGGGPIQTNNLIAWWPLDGNGNDYSGNGNNGVLYNVKWVSS</sequence>
<dbReference type="SMART" id="SM00560">
    <property type="entry name" value="LamGL"/>
    <property type="match status" value="1"/>
</dbReference>